<dbReference type="RefSeq" id="WP_273896820.1">
    <property type="nucleotide sequence ID" value="NZ_JAMDGS010000001.1"/>
</dbReference>
<keyword evidence="2" id="KW-1185">Reference proteome</keyword>
<name>A0ABT5PGW3_9PSED</name>
<sequence>MGDLWDAMNEARLPGDGHQGVTMDKTPRTHSKSYEVHRWDSEVIAVNQLISEIREMWEFDDGLLFESFRRWDGTSTSFEDTKKNLIYAQEHAVVRFEQYLVLESGVEVRLPVLETPYILEDRTGVLVVFDEKPSKFSTPEFPWFFNCPDNAAIYNADGSLRFQLQSTQGIGSYIGIVHFTRTPDNPNALGVLVGTLGHDPEWLNLVDPDSPKLISTGKWIRY</sequence>
<protein>
    <submittedName>
        <fullName evidence="1">Uncharacterized protein</fullName>
    </submittedName>
</protein>
<organism evidence="1 2">
    <name type="scientific">Pseudomonas aphyarum</name>
    <dbReference type="NCBI Taxonomy" id="2942629"/>
    <lineage>
        <taxon>Bacteria</taxon>
        <taxon>Pseudomonadati</taxon>
        <taxon>Pseudomonadota</taxon>
        <taxon>Gammaproteobacteria</taxon>
        <taxon>Pseudomonadales</taxon>
        <taxon>Pseudomonadaceae</taxon>
        <taxon>Pseudomonas</taxon>
    </lineage>
</organism>
<comment type="caution">
    <text evidence="1">The sequence shown here is derived from an EMBL/GenBank/DDBJ whole genome shotgun (WGS) entry which is preliminary data.</text>
</comment>
<proteinExistence type="predicted"/>
<dbReference type="EMBL" id="JAMDGS010000001">
    <property type="protein sequence ID" value="MDD1123119.1"/>
    <property type="molecule type" value="Genomic_DNA"/>
</dbReference>
<accession>A0ABT5PGW3</accession>
<evidence type="ECO:0000313" key="2">
    <source>
        <dbReference type="Proteomes" id="UP001150531"/>
    </source>
</evidence>
<reference evidence="1" key="1">
    <citation type="submission" date="2022-05" db="EMBL/GenBank/DDBJ databases">
        <title>Novel Pseudomonas spp. Isolated from a Rainbow Trout Aquaculture Facility.</title>
        <authorList>
            <person name="Testerman T."/>
            <person name="Graf J."/>
        </authorList>
    </citation>
    <scope>NUCLEOTIDE SEQUENCE</scope>
    <source>
        <strain evidence="1">ID386</strain>
    </source>
</reference>
<evidence type="ECO:0000313" key="1">
    <source>
        <dbReference type="EMBL" id="MDD1123119.1"/>
    </source>
</evidence>
<dbReference type="Proteomes" id="UP001150531">
    <property type="component" value="Unassembled WGS sequence"/>
</dbReference>
<gene>
    <name evidence="1" type="ORF">M5G18_00830</name>
</gene>